<keyword evidence="6 15" id="KW-0808">Transferase</keyword>
<evidence type="ECO:0000313" key="17">
    <source>
        <dbReference type="EMBL" id="GGE25126.1"/>
    </source>
</evidence>
<comment type="pathway">
    <text evidence="3 15">Cofactor biosynthesis; FMN biosynthesis; FMN from riboflavin (ATP route): step 1/1.</text>
</comment>
<dbReference type="CDD" id="cd02064">
    <property type="entry name" value="FAD_synthetase_N"/>
    <property type="match status" value="1"/>
</dbReference>
<evidence type="ECO:0000313" key="18">
    <source>
        <dbReference type="Proteomes" id="UP000625210"/>
    </source>
</evidence>
<dbReference type="NCBIfam" id="TIGR00125">
    <property type="entry name" value="cyt_tran_rel"/>
    <property type="match status" value="1"/>
</dbReference>
<comment type="catalytic activity">
    <reaction evidence="14 15">
        <text>FMN + ATP + H(+) = FAD + diphosphate</text>
        <dbReference type="Rhea" id="RHEA:17237"/>
        <dbReference type="ChEBI" id="CHEBI:15378"/>
        <dbReference type="ChEBI" id="CHEBI:30616"/>
        <dbReference type="ChEBI" id="CHEBI:33019"/>
        <dbReference type="ChEBI" id="CHEBI:57692"/>
        <dbReference type="ChEBI" id="CHEBI:58210"/>
        <dbReference type="EC" id="2.7.7.2"/>
    </reaction>
</comment>
<comment type="pathway">
    <text evidence="2 15">Cofactor biosynthesis; FAD biosynthesis; FAD from FMN: step 1/1.</text>
</comment>
<evidence type="ECO:0000259" key="16">
    <source>
        <dbReference type="SMART" id="SM00904"/>
    </source>
</evidence>
<evidence type="ECO:0000256" key="3">
    <source>
        <dbReference type="ARBA" id="ARBA00005201"/>
    </source>
</evidence>
<dbReference type="AlphaFoldDB" id="A0A8J2YE69"/>
<dbReference type="Gene3D" id="3.40.50.620">
    <property type="entry name" value="HUPs"/>
    <property type="match status" value="1"/>
</dbReference>
<dbReference type="Gene3D" id="2.40.30.30">
    <property type="entry name" value="Riboflavin kinase-like"/>
    <property type="match status" value="1"/>
</dbReference>
<keyword evidence="9 15" id="KW-0418">Kinase</keyword>
<evidence type="ECO:0000256" key="9">
    <source>
        <dbReference type="ARBA" id="ARBA00022777"/>
    </source>
</evidence>
<dbReference type="InterPro" id="IPR002606">
    <property type="entry name" value="Riboflavin_kinase_bac"/>
</dbReference>
<reference evidence="17" key="1">
    <citation type="journal article" date="2014" name="Int. J. Syst. Evol. Microbiol.">
        <title>Complete genome sequence of Corynebacterium casei LMG S-19264T (=DSM 44701T), isolated from a smear-ripened cheese.</title>
        <authorList>
            <consortium name="US DOE Joint Genome Institute (JGI-PGF)"/>
            <person name="Walter F."/>
            <person name="Albersmeier A."/>
            <person name="Kalinowski J."/>
            <person name="Ruckert C."/>
        </authorList>
    </citation>
    <scope>NUCLEOTIDE SEQUENCE</scope>
    <source>
        <strain evidence="17">CGMCC 1.15179</strain>
    </source>
</reference>
<dbReference type="NCBIfam" id="TIGR00083">
    <property type="entry name" value="ribF"/>
    <property type="match status" value="1"/>
</dbReference>
<evidence type="ECO:0000256" key="8">
    <source>
        <dbReference type="ARBA" id="ARBA00022741"/>
    </source>
</evidence>
<reference evidence="17" key="2">
    <citation type="submission" date="2020-09" db="EMBL/GenBank/DDBJ databases">
        <authorList>
            <person name="Sun Q."/>
            <person name="Zhou Y."/>
        </authorList>
    </citation>
    <scope>NUCLEOTIDE SEQUENCE</scope>
    <source>
        <strain evidence="17">CGMCC 1.15179</strain>
    </source>
</reference>
<evidence type="ECO:0000256" key="14">
    <source>
        <dbReference type="ARBA" id="ARBA00049494"/>
    </source>
</evidence>
<keyword evidence="11 15" id="KW-0067">ATP-binding</keyword>
<dbReference type="SUPFAM" id="SSF52374">
    <property type="entry name" value="Nucleotidylyl transferase"/>
    <property type="match status" value="1"/>
</dbReference>
<dbReference type="SMART" id="SM00904">
    <property type="entry name" value="Flavokinase"/>
    <property type="match status" value="1"/>
</dbReference>
<dbReference type="GO" id="GO:0009231">
    <property type="term" value="P:riboflavin biosynthetic process"/>
    <property type="evidence" value="ECO:0007669"/>
    <property type="project" value="InterPro"/>
</dbReference>
<dbReference type="FunFam" id="2.40.30.30:FF:000003">
    <property type="entry name" value="Riboflavin biosynthesis protein"/>
    <property type="match status" value="1"/>
</dbReference>
<dbReference type="Proteomes" id="UP000625210">
    <property type="component" value="Unassembled WGS sequence"/>
</dbReference>
<dbReference type="InterPro" id="IPR014729">
    <property type="entry name" value="Rossmann-like_a/b/a_fold"/>
</dbReference>
<proteinExistence type="inferred from homology"/>
<dbReference type="InterPro" id="IPR015865">
    <property type="entry name" value="Riboflavin_kinase_bac/euk"/>
</dbReference>
<keyword evidence="12" id="KW-0511">Multifunctional enzyme</keyword>
<name>A0A8J2YE69_9BACL</name>
<dbReference type="GO" id="GO:0006747">
    <property type="term" value="P:FAD biosynthetic process"/>
    <property type="evidence" value="ECO:0007669"/>
    <property type="project" value="UniProtKB-UniRule"/>
</dbReference>
<dbReference type="InterPro" id="IPR023468">
    <property type="entry name" value="Riboflavin_kinase"/>
</dbReference>
<comment type="catalytic activity">
    <reaction evidence="13 15">
        <text>riboflavin + ATP = FMN + ADP + H(+)</text>
        <dbReference type="Rhea" id="RHEA:14357"/>
        <dbReference type="ChEBI" id="CHEBI:15378"/>
        <dbReference type="ChEBI" id="CHEBI:30616"/>
        <dbReference type="ChEBI" id="CHEBI:57986"/>
        <dbReference type="ChEBI" id="CHEBI:58210"/>
        <dbReference type="ChEBI" id="CHEBI:456216"/>
        <dbReference type="EC" id="2.7.1.26"/>
    </reaction>
</comment>
<dbReference type="InterPro" id="IPR004821">
    <property type="entry name" value="Cyt_trans-like"/>
</dbReference>
<evidence type="ECO:0000256" key="11">
    <source>
        <dbReference type="ARBA" id="ARBA00022840"/>
    </source>
</evidence>
<organism evidence="17 18">
    <name type="scientific">Marinithermofilum abyssi</name>
    <dbReference type="NCBI Taxonomy" id="1571185"/>
    <lineage>
        <taxon>Bacteria</taxon>
        <taxon>Bacillati</taxon>
        <taxon>Bacillota</taxon>
        <taxon>Bacilli</taxon>
        <taxon>Bacillales</taxon>
        <taxon>Thermoactinomycetaceae</taxon>
        <taxon>Marinithermofilum</taxon>
    </lineage>
</organism>
<accession>A0A8J2YE69</accession>
<dbReference type="GO" id="GO:0003919">
    <property type="term" value="F:FMN adenylyltransferase activity"/>
    <property type="evidence" value="ECO:0007669"/>
    <property type="project" value="UniProtKB-UniRule"/>
</dbReference>
<dbReference type="InterPro" id="IPR015864">
    <property type="entry name" value="FAD_synthase"/>
</dbReference>
<dbReference type="GO" id="GO:0008531">
    <property type="term" value="F:riboflavin kinase activity"/>
    <property type="evidence" value="ECO:0007669"/>
    <property type="project" value="UniProtKB-UniRule"/>
</dbReference>
<protein>
    <recommendedName>
        <fullName evidence="15">Riboflavin biosynthesis protein</fullName>
    </recommendedName>
    <domain>
        <recommendedName>
            <fullName evidence="15">Riboflavin kinase</fullName>
            <ecNumber evidence="15">2.7.1.26</ecNumber>
        </recommendedName>
        <alternativeName>
            <fullName evidence="15">Flavokinase</fullName>
        </alternativeName>
    </domain>
    <domain>
        <recommendedName>
            <fullName evidence="15">FMN adenylyltransferase</fullName>
            <ecNumber evidence="15">2.7.7.2</ecNumber>
        </recommendedName>
        <alternativeName>
            <fullName evidence="15">FAD pyrophosphorylase</fullName>
        </alternativeName>
        <alternativeName>
            <fullName evidence="15">FAD synthase</fullName>
        </alternativeName>
    </domain>
</protein>
<keyword evidence="18" id="KW-1185">Reference proteome</keyword>
<keyword evidence="7 15" id="KW-0548">Nucleotidyltransferase</keyword>
<evidence type="ECO:0000256" key="6">
    <source>
        <dbReference type="ARBA" id="ARBA00022679"/>
    </source>
</evidence>
<dbReference type="Pfam" id="PF06574">
    <property type="entry name" value="FAD_syn"/>
    <property type="match status" value="1"/>
</dbReference>
<evidence type="ECO:0000256" key="7">
    <source>
        <dbReference type="ARBA" id="ARBA00022695"/>
    </source>
</evidence>
<evidence type="ECO:0000256" key="12">
    <source>
        <dbReference type="ARBA" id="ARBA00023268"/>
    </source>
</evidence>
<sequence length="306" mass="34402">MTYPLEADHPFPPTTLAIGYFDGVHRGHQAVIAQARRLAEKHGAVLGVMTFHPHPREVLGKGEMSQYLTPLPEKLKQFERLGVERTYVMRFDRDFADLTEKAFVNEVLLPLQVKGTAVGFNFTFGRGAAGKAQDLVRLGTGLFDVEVVKPIHSDGLPLSSTRLRQALAKGDVEEARKILGRHYTVRGRVVQGDQRGRKIGYPTANLSLDGPYHIPAYGVYIVQVEGAGKPRYGVMNIGVRPTFHDPEPRLSLEVHLLDTQENLYGRTLQVAFLRFLRPEKRFDSVTELVGQIRADERQAREWLKGR</sequence>
<dbReference type="UniPathway" id="UPA00276">
    <property type="reaction ID" value="UER00406"/>
</dbReference>
<evidence type="ECO:0000256" key="15">
    <source>
        <dbReference type="PIRNR" id="PIRNR004491"/>
    </source>
</evidence>
<dbReference type="GO" id="GO:0009398">
    <property type="term" value="P:FMN biosynthetic process"/>
    <property type="evidence" value="ECO:0007669"/>
    <property type="project" value="UniProtKB-UniRule"/>
</dbReference>
<evidence type="ECO:0000256" key="4">
    <source>
        <dbReference type="ARBA" id="ARBA00022630"/>
    </source>
</evidence>
<dbReference type="GO" id="GO:0005524">
    <property type="term" value="F:ATP binding"/>
    <property type="evidence" value="ECO:0007669"/>
    <property type="project" value="UniProtKB-UniRule"/>
</dbReference>
<evidence type="ECO:0000256" key="13">
    <source>
        <dbReference type="ARBA" id="ARBA00047880"/>
    </source>
</evidence>
<keyword evidence="4 15" id="KW-0285">Flavoprotein</keyword>
<keyword evidence="5 15" id="KW-0288">FMN</keyword>
<comment type="caution">
    <text evidence="17">The sequence shown here is derived from an EMBL/GenBank/DDBJ whole genome shotgun (WGS) entry which is preliminary data.</text>
</comment>
<keyword evidence="10 15" id="KW-0274">FAD</keyword>
<dbReference type="FunFam" id="3.40.50.620:FF:000021">
    <property type="entry name" value="Riboflavin biosynthesis protein"/>
    <property type="match status" value="1"/>
</dbReference>
<comment type="function">
    <text evidence="1">Catalyzes the phosphorylation of riboflavin to FMN followed by the adenylation of FMN to FAD.</text>
</comment>
<feature type="domain" description="Riboflavin kinase" evidence="16">
    <location>
        <begin position="178"/>
        <end position="304"/>
    </location>
</feature>
<dbReference type="PANTHER" id="PTHR22749:SF6">
    <property type="entry name" value="RIBOFLAVIN KINASE"/>
    <property type="match status" value="1"/>
</dbReference>
<keyword evidence="8 15" id="KW-0547">Nucleotide-binding</keyword>
<dbReference type="PANTHER" id="PTHR22749">
    <property type="entry name" value="RIBOFLAVIN KINASE/FMN ADENYLYLTRANSFERASE"/>
    <property type="match status" value="1"/>
</dbReference>
<dbReference type="EC" id="2.7.1.26" evidence="15"/>
<evidence type="ECO:0000256" key="1">
    <source>
        <dbReference type="ARBA" id="ARBA00002121"/>
    </source>
</evidence>
<dbReference type="PIRSF" id="PIRSF004491">
    <property type="entry name" value="FAD_Synth"/>
    <property type="match status" value="1"/>
</dbReference>
<dbReference type="UniPathway" id="UPA00277">
    <property type="reaction ID" value="UER00407"/>
</dbReference>
<evidence type="ECO:0000256" key="5">
    <source>
        <dbReference type="ARBA" id="ARBA00022643"/>
    </source>
</evidence>
<comment type="similarity">
    <text evidence="15">Belongs to the ribF family.</text>
</comment>
<dbReference type="NCBIfam" id="NF004160">
    <property type="entry name" value="PRK05627.1-3"/>
    <property type="match status" value="1"/>
</dbReference>
<dbReference type="EMBL" id="BMHQ01000011">
    <property type="protein sequence ID" value="GGE25126.1"/>
    <property type="molecule type" value="Genomic_DNA"/>
</dbReference>
<dbReference type="Pfam" id="PF01687">
    <property type="entry name" value="Flavokinase"/>
    <property type="match status" value="1"/>
</dbReference>
<dbReference type="InterPro" id="IPR023465">
    <property type="entry name" value="Riboflavin_kinase_dom_sf"/>
</dbReference>
<gene>
    <name evidence="17" type="primary">ribC</name>
    <name evidence="17" type="ORF">GCM10011571_29110</name>
</gene>
<dbReference type="SUPFAM" id="SSF82114">
    <property type="entry name" value="Riboflavin kinase-like"/>
    <property type="match status" value="1"/>
</dbReference>
<dbReference type="NCBIfam" id="NF004162">
    <property type="entry name" value="PRK05627.1-5"/>
    <property type="match status" value="1"/>
</dbReference>
<evidence type="ECO:0000256" key="10">
    <source>
        <dbReference type="ARBA" id="ARBA00022827"/>
    </source>
</evidence>
<dbReference type="EC" id="2.7.7.2" evidence="15"/>
<evidence type="ECO:0000256" key="2">
    <source>
        <dbReference type="ARBA" id="ARBA00004726"/>
    </source>
</evidence>